<dbReference type="Pfam" id="PF09348">
    <property type="entry name" value="DUF1990"/>
    <property type="match status" value="1"/>
</dbReference>
<feature type="domain" description="DUF1990" evidence="1">
    <location>
        <begin position="23"/>
        <end position="168"/>
    </location>
</feature>
<gene>
    <name evidence="2" type="ORF">BJ959_000007</name>
</gene>
<evidence type="ECO:0000259" key="1">
    <source>
        <dbReference type="Pfam" id="PF09348"/>
    </source>
</evidence>
<dbReference type="InterPro" id="IPR014457">
    <property type="entry name" value="UCP010260"/>
</dbReference>
<dbReference type="AlphaFoldDB" id="A0A840X2L0"/>
<dbReference type="InterPro" id="IPR018960">
    <property type="entry name" value="DUF1990"/>
</dbReference>
<evidence type="ECO:0000313" key="2">
    <source>
        <dbReference type="EMBL" id="MBB5616511.1"/>
    </source>
</evidence>
<organism evidence="2 3">
    <name type="scientific">Microcella frigidaquae</name>
    <dbReference type="NCBI Taxonomy" id="424758"/>
    <lineage>
        <taxon>Bacteria</taxon>
        <taxon>Bacillati</taxon>
        <taxon>Actinomycetota</taxon>
        <taxon>Actinomycetes</taxon>
        <taxon>Micrococcales</taxon>
        <taxon>Microbacteriaceae</taxon>
        <taxon>Microcella</taxon>
    </lineage>
</organism>
<dbReference type="RefSeq" id="WP_221234914.1">
    <property type="nucleotide sequence ID" value="NZ_BAAANZ010000007.1"/>
</dbReference>
<evidence type="ECO:0000313" key="3">
    <source>
        <dbReference type="Proteomes" id="UP000552883"/>
    </source>
</evidence>
<dbReference type="PANTHER" id="PTHR34202:SF1">
    <property type="entry name" value="UPF0548 PROTEIN"/>
    <property type="match status" value="1"/>
</dbReference>
<dbReference type="PIRSF" id="PIRSF010260">
    <property type="entry name" value="UCP010260"/>
    <property type="match status" value="1"/>
</dbReference>
<accession>A0A840X2L0</accession>
<name>A0A840X2L0_9MICO</name>
<proteinExistence type="predicted"/>
<reference evidence="2 3" key="1">
    <citation type="submission" date="2020-08" db="EMBL/GenBank/DDBJ databases">
        <title>Sequencing the genomes of 1000 actinobacteria strains.</title>
        <authorList>
            <person name="Klenk H.-P."/>
        </authorList>
    </citation>
    <scope>NUCLEOTIDE SEQUENCE [LARGE SCALE GENOMIC DNA]</scope>
    <source>
        <strain evidence="2 3">DSM 23889</strain>
    </source>
</reference>
<dbReference type="PANTHER" id="PTHR34202">
    <property type="entry name" value="UPF0548 PROTEIN"/>
    <property type="match status" value="1"/>
</dbReference>
<protein>
    <submittedName>
        <fullName evidence="2">Uncharacterized protein (UPF0548 family)</fullName>
    </submittedName>
</protein>
<sequence>MDAQARPALTYTPHGGSRDLDPARIPAGFRAFRHEAAIGSGAERWEEAAAAVLAWGLQRGAGIRVSTPRVVVGDDVTLTIPLLGVVPVRAYARVLELVDEPARRGFVYGTLPGHPERGEEAFLVTLDHEGTVRVVVQGFSRPAPGIWTLGAPVLRIVQAIYTKRYLRALVRTAH</sequence>
<dbReference type="Proteomes" id="UP000552883">
    <property type="component" value="Unassembled WGS sequence"/>
</dbReference>
<dbReference type="EMBL" id="JACHBS010000001">
    <property type="protein sequence ID" value="MBB5616511.1"/>
    <property type="molecule type" value="Genomic_DNA"/>
</dbReference>
<keyword evidence="3" id="KW-1185">Reference proteome</keyword>
<comment type="caution">
    <text evidence="2">The sequence shown here is derived from an EMBL/GenBank/DDBJ whole genome shotgun (WGS) entry which is preliminary data.</text>
</comment>